<sequence length="979" mass="113562">MFSSVHSQHKPFVSIFQFLKLLRESNCKNNLDLNLDINQNAQNRLLDVLKEVFSSWSEYVTRWCADLDSSMSSTSLSVKDLQDSWKSFFDGQIKSCSTPFHPPTAQVVQRCQFLQLIKIFGLIVDWLLDFGIKNATNLSLYSRIHVNFHSLNNSDNTNTVSEINVDDIYNLIKHVVLQFVCEDLIGGEILLQHHDVDNDKKNTCAVWWIRYFYENPWNDGNNRIRWNGECLHSLTHLLEVVSIMLEVLGSKIPHLNQEISRNDLNEKNLKNLTILYDLLVKLDQFIIRALDEVVIPVVMVHLDLQTTNRPTNYVVINDPIILETLIMLTKLFTIPSVLHASTIEKKSDNNCWRKLYAKKLIVSGFMDIALHQKHQQSTFSQFNTFTNSIGNVSDLFLIALIRTLAGFQELTSDRTVVNRQGNLIPDYAAFKLLPSNLQDVLAMLASDPTKETTALKQQLDRVALAIFFVCFTCEDQMLKKSTELSAPLIYQTLTRFITKYFSLDFLHEFKPHTYSKIISSLQSTLVIQPNDVIDKSEISIIENLFFNYDSVFMPWVWKVCEGSWSLKEFVSNLMVRWLFLKFQDFQPLDISFVINGNFCLNANGNQKTRNLLKTGNLLFKNSFAVQILLLVFSSLKTHNNKQNNENNDITRLFRIISSIFICIISSNRNYEINDVDNNEIEMHIEDRKLLFQNIAKLWTEILKLLSAPGIIENVPTDWWPTINIIVLLLGYHFDPVETLIMMLEIRQHPMLLEALRQWALSPNQNISYDVNKFIENTASLTTVDIQVKSSIIGLLSLTIPSVEESNSVYNDCNKQEFVLFPTINEFDEIMNMFRRDPSLFVGHICSIISTGFRPLTSGEFKQKTRLIYINIWNIFRDFIVSEIDNQFTWVILLPIANAFEIMFKQSDADLGYYLIENKWNLFMLKTIVRYAQYHYANSMNDIKLEPNLCSKRCSHFVMRMQLLRGIVRIAQYVCIHTFF</sequence>
<accession>A0ACA9K827</accession>
<protein>
    <submittedName>
        <fullName evidence="1">16894_t:CDS:1</fullName>
    </submittedName>
</protein>
<gene>
    <name evidence="1" type="ORF">SPELUC_LOCUS1144</name>
</gene>
<dbReference type="EMBL" id="CAJVPW010000553">
    <property type="protein sequence ID" value="CAG8458341.1"/>
    <property type="molecule type" value="Genomic_DNA"/>
</dbReference>
<proteinExistence type="predicted"/>
<evidence type="ECO:0000313" key="2">
    <source>
        <dbReference type="Proteomes" id="UP000789366"/>
    </source>
</evidence>
<organism evidence="1 2">
    <name type="scientific">Cetraspora pellucida</name>
    <dbReference type="NCBI Taxonomy" id="1433469"/>
    <lineage>
        <taxon>Eukaryota</taxon>
        <taxon>Fungi</taxon>
        <taxon>Fungi incertae sedis</taxon>
        <taxon>Mucoromycota</taxon>
        <taxon>Glomeromycotina</taxon>
        <taxon>Glomeromycetes</taxon>
        <taxon>Diversisporales</taxon>
        <taxon>Gigasporaceae</taxon>
        <taxon>Cetraspora</taxon>
    </lineage>
</organism>
<comment type="caution">
    <text evidence="1">The sequence shown here is derived from an EMBL/GenBank/DDBJ whole genome shotgun (WGS) entry which is preliminary data.</text>
</comment>
<name>A0ACA9K827_9GLOM</name>
<evidence type="ECO:0000313" key="1">
    <source>
        <dbReference type="EMBL" id="CAG8458341.1"/>
    </source>
</evidence>
<keyword evidence="2" id="KW-1185">Reference proteome</keyword>
<reference evidence="1" key="1">
    <citation type="submission" date="2021-06" db="EMBL/GenBank/DDBJ databases">
        <authorList>
            <person name="Kallberg Y."/>
            <person name="Tangrot J."/>
            <person name="Rosling A."/>
        </authorList>
    </citation>
    <scope>NUCLEOTIDE SEQUENCE</scope>
    <source>
        <strain evidence="1">28 12/20/2015</strain>
    </source>
</reference>
<dbReference type="Proteomes" id="UP000789366">
    <property type="component" value="Unassembled WGS sequence"/>
</dbReference>